<dbReference type="GO" id="GO:0016705">
    <property type="term" value="F:oxidoreductase activity, acting on paired donors, with incorporation or reduction of molecular oxygen"/>
    <property type="evidence" value="ECO:0007669"/>
    <property type="project" value="InterPro"/>
</dbReference>
<protein>
    <submittedName>
        <fullName evidence="2">Putative F420-dependent oxidoreductase</fullName>
    </submittedName>
</protein>
<dbReference type="PANTHER" id="PTHR43244:SF2">
    <property type="entry name" value="CONSERVED HYPOTHETICAL ALANINE AND PROLINE-RICH PROTEIN"/>
    <property type="match status" value="1"/>
</dbReference>
<dbReference type="Proteomes" id="UP000575068">
    <property type="component" value="Unassembled WGS sequence"/>
</dbReference>
<dbReference type="Pfam" id="PF00296">
    <property type="entry name" value="Bac_luciferase"/>
    <property type="match status" value="1"/>
</dbReference>
<proteinExistence type="predicted"/>
<dbReference type="InterPro" id="IPR036661">
    <property type="entry name" value="Luciferase-like_sf"/>
</dbReference>
<evidence type="ECO:0000313" key="2">
    <source>
        <dbReference type="EMBL" id="MBB4642921.1"/>
    </source>
</evidence>
<evidence type="ECO:0000259" key="1">
    <source>
        <dbReference type="Pfam" id="PF00296"/>
    </source>
</evidence>
<comment type="caution">
    <text evidence="2">The sequence shown here is derived from an EMBL/GenBank/DDBJ whole genome shotgun (WGS) entry which is preliminary data.</text>
</comment>
<sequence length="302" mass="33049">MPQIGLTIDRTTLSLPAQQLAEIAVKIERLGYESVWLLDAFGRDPFHTCGYMLSKTSTLKVATGVATVYSRDAMGAEQTREALSEFYPGRFIMGLGASNPFVIAKRKGEWVQPLPKMTAYLEDMAEVQLLSPKPKQMAPLCIAAHAPGLQKLAVKHAQGMVTWMMPTGIITDARERVGPDFNITAQILCVLTTDPEKARAVARAYLAMYIALPYYQAAFAKCGFEEADWSNGNSDRLIDALTAWGSNADILARVEEFGKAGADRVVLNVVREDETQREDGKPPVIIGDRDGIEDLSAILPGK</sequence>
<dbReference type="Gene3D" id="3.20.20.30">
    <property type="entry name" value="Luciferase-like domain"/>
    <property type="match status" value="1"/>
</dbReference>
<dbReference type="SUPFAM" id="SSF51679">
    <property type="entry name" value="Bacterial luciferase-like"/>
    <property type="match status" value="1"/>
</dbReference>
<dbReference type="InterPro" id="IPR011251">
    <property type="entry name" value="Luciferase-like_dom"/>
</dbReference>
<dbReference type="AlphaFoldDB" id="A0A840HZ42"/>
<dbReference type="PANTHER" id="PTHR43244">
    <property type="match status" value="1"/>
</dbReference>
<dbReference type="RefSeq" id="WP_184477414.1">
    <property type="nucleotide sequence ID" value="NZ_JACHOV010000019.1"/>
</dbReference>
<keyword evidence="3" id="KW-1185">Reference proteome</keyword>
<accession>A0A840HZ42</accession>
<reference evidence="2 3" key="1">
    <citation type="submission" date="2020-08" db="EMBL/GenBank/DDBJ databases">
        <title>Genomic Encyclopedia of Type Strains, Phase IV (KMG-IV): sequencing the most valuable type-strain genomes for metagenomic binning, comparative biology and taxonomic classification.</title>
        <authorList>
            <person name="Goeker M."/>
        </authorList>
    </citation>
    <scope>NUCLEOTIDE SEQUENCE [LARGE SCALE GENOMIC DNA]</scope>
    <source>
        <strain evidence="2 3">DSM 7465</strain>
    </source>
</reference>
<dbReference type="InterPro" id="IPR050564">
    <property type="entry name" value="F420-G6PD/mer"/>
</dbReference>
<evidence type="ECO:0000313" key="3">
    <source>
        <dbReference type="Proteomes" id="UP000575068"/>
    </source>
</evidence>
<gene>
    <name evidence="2" type="ORF">HNQ99_003258</name>
</gene>
<feature type="domain" description="Luciferase-like" evidence="1">
    <location>
        <begin position="16"/>
        <end position="263"/>
    </location>
</feature>
<dbReference type="EMBL" id="JACHOV010000019">
    <property type="protein sequence ID" value="MBB4642921.1"/>
    <property type="molecule type" value="Genomic_DNA"/>
</dbReference>
<name>A0A840HZ42_9SPHN</name>
<organism evidence="2 3">
    <name type="scientific">Rhizorhapis suberifaciens</name>
    <name type="common">corky root of lettuce</name>
    <dbReference type="NCBI Taxonomy" id="13656"/>
    <lineage>
        <taxon>Bacteria</taxon>
        <taxon>Pseudomonadati</taxon>
        <taxon>Pseudomonadota</taxon>
        <taxon>Alphaproteobacteria</taxon>
        <taxon>Sphingomonadales</taxon>
        <taxon>Sphingomonadaceae</taxon>
        <taxon>Rhizorhapis</taxon>
    </lineage>
</organism>